<comment type="catalytic activity">
    <reaction evidence="4">
        <text>a 5,6-dihydrouridine in mRNA + NAD(+) = a uridine in mRNA + NADH + H(+)</text>
        <dbReference type="Rhea" id="RHEA:69851"/>
        <dbReference type="Rhea" id="RHEA-COMP:14658"/>
        <dbReference type="Rhea" id="RHEA-COMP:17789"/>
        <dbReference type="ChEBI" id="CHEBI:15378"/>
        <dbReference type="ChEBI" id="CHEBI:57540"/>
        <dbReference type="ChEBI" id="CHEBI:57945"/>
        <dbReference type="ChEBI" id="CHEBI:65315"/>
        <dbReference type="ChEBI" id="CHEBI:74443"/>
    </reaction>
    <physiologicalReaction direction="right-to-left" evidence="4">
        <dbReference type="Rhea" id="RHEA:69853"/>
    </physiologicalReaction>
</comment>
<name>A0ABQ8PB65_9CRYT</name>
<feature type="domain" description="C3H1-type" evidence="10">
    <location>
        <begin position="91"/>
        <end position="120"/>
    </location>
</feature>
<feature type="zinc finger region" description="C3H1-type" evidence="7">
    <location>
        <begin position="91"/>
        <end position="120"/>
    </location>
</feature>
<keyword evidence="7 8" id="KW-0862">Zinc</keyword>
<dbReference type="SUPFAM" id="SSF51395">
    <property type="entry name" value="FMN-linked oxidoreductases"/>
    <property type="match status" value="1"/>
</dbReference>
<keyword evidence="8" id="KW-0285">Flavoprotein</keyword>
<dbReference type="PROSITE" id="PS50103">
    <property type="entry name" value="ZF_C3H1"/>
    <property type="match status" value="1"/>
</dbReference>
<evidence type="ECO:0000256" key="1">
    <source>
        <dbReference type="ARBA" id="ARBA00012376"/>
    </source>
</evidence>
<evidence type="ECO:0000256" key="3">
    <source>
        <dbReference type="ARBA" id="ARBA00048266"/>
    </source>
</evidence>
<proteinExistence type="inferred from homology"/>
<comment type="catalytic activity">
    <reaction evidence="3">
        <text>5,6-dihydrouridine(47) in tRNA + NAD(+) = uridine(47) in tRNA + NADH + H(+)</text>
        <dbReference type="Rhea" id="RHEA:53364"/>
        <dbReference type="Rhea" id="RHEA-COMP:13539"/>
        <dbReference type="Rhea" id="RHEA-COMP:13540"/>
        <dbReference type="ChEBI" id="CHEBI:15378"/>
        <dbReference type="ChEBI" id="CHEBI:57540"/>
        <dbReference type="ChEBI" id="CHEBI:57945"/>
        <dbReference type="ChEBI" id="CHEBI:65315"/>
        <dbReference type="ChEBI" id="CHEBI:74443"/>
        <dbReference type="EC" id="1.3.1.89"/>
    </reaction>
    <physiologicalReaction direction="right-to-left" evidence="3">
        <dbReference type="Rhea" id="RHEA:53366"/>
    </physiologicalReaction>
</comment>
<organism evidence="11 12">
    <name type="scientific">Cryptosporidium canis</name>
    <dbReference type="NCBI Taxonomy" id="195482"/>
    <lineage>
        <taxon>Eukaryota</taxon>
        <taxon>Sar</taxon>
        <taxon>Alveolata</taxon>
        <taxon>Apicomplexa</taxon>
        <taxon>Conoidasida</taxon>
        <taxon>Coccidia</taxon>
        <taxon>Eucoccidiorida</taxon>
        <taxon>Eimeriorina</taxon>
        <taxon>Cryptosporidiidae</taxon>
        <taxon>Cryptosporidium</taxon>
    </lineage>
</organism>
<dbReference type="Proteomes" id="UP001071777">
    <property type="component" value="Unassembled WGS sequence"/>
</dbReference>
<dbReference type="InterPro" id="IPR000571">
    <property type="entry name" value="Znf_CCCH"/>
</dbReference>
<dbReference type="InterPro" id="IPR035587">
    <property type="entry name" value="DUS-like_FMN-bd"/>
</dbReference>
<accession>A0ABQ8PB65</accession>
<evidence type="ECO:0000256" key="6">
    <source>
        <dbReference type="ARBA" id="ARBA00049513"/>
    </source>
</evidence>
<evidence type="ECO:0000256" key="2">
    <source>
        <dbReference type="ARBA" id="ARBA00022664"/>
    </source>
</evidence>
<reference evidence="11" key="1">
    <citation type="submission" date="2022-10" db="EMBL/GenBank/DDBJ databases">
        <title>Adaptive evolution leads to modifications in subtelomeric GC content in a zoonotic Cryptosporidium species.</title>
        <authorList>
            <person name="Li J."/>
            <person name="Feng Y."/>
            <person name="Xiao L."/>
        </authorList>
    </citation>
    <scope>NUCLEOTIDE SEQUENCE</scope>
    <source>
        <strain evidence="11">25894</strain>
    </source>
</reference>
<dbReference type="Pfam" id="PF01207">
    <property type="entry name" value="Dus"/>
    <property type="match status" value="3"/>
</dbReference>
<evidence type="ECO:0000256" key="7">
    <source>
        <dbReference type="PROSITE-ProRule" id="PRU00723"/>
    </source>
</evidence>
<protein>
    <recommendedName>
        <fullName evidence="1 8">tRNA-dihydrouridine(47) synthase [NAD(P)(+)]</fullName>
        <ecNumber evidence="8">1.3.1.-</ecNumber>
    </recommendedName>
    <alternativeName>
        <fullName evidence="8">tRNA-dihydrouridine synthase 3</fullName>
    </alternativeName>
</protein>
<evidence type="ECO:0000313" key="11">
    <source>
        <dbReference type="EMBL" id="KAJ1614851.1"/>
    </source>
</evidence>
<dbReference type="PANTHER" id="PTHR45846">
    <property type="entry name" value="TRNA-DIHYDROURIDINE(47) SYNTHASE [NAD(P)(+)]-LIKE"/>
    <property type="match status" value="1"/>
</dbReference>
<evidence type="ECO:0000313" key="12">
    <source>
        <dbReference type="Proteomes" id="UP001071777"/>
    </source>
</evidence>
<keyword evidence="8" id="KW-0288">FMN</keyword>
<dbReference type="CDD" id="cd02801">
    <property type="entry name" value="DUS_like_FMN"/>
    <property type="match status" value="1"/>
</dbReference>
<dbReference type="EMBL" id="JAPCXB010000015">
    <property type="protein sequence ID" value="KAJ1614851.1"/>
    <property type="molecule type" value="Genomic_DNA"/>
</dbReference>
<dbReference type="EC" id="1.3.1.-" evidence="8"/>
<comment type="catalytic activity">
    <reaction evidence="5">
        <text>a 5,6-dihydrouridine in mRNA + NADP(+) = a uridine in mRNA + NADPH + H(+)</text>
        <dbReference type="Rhea" id="RHEA:69855"/>
        <dbReference type="Rhea" id="RHEA-COMP:14658"/>
        <dbReference type="Rhea" id="RHEA-COMP:17789"/>
        <dbReference type="ChEBI" id="CHEBI:15378"/>
        <dbReference type="ChEBI" id="CHEBI:57783"/>
        <dbReference type="ChEBI" id="CHEBI:58349"/>
        <dbReference type="ChEBI" id="CHEBI:65315"/>
        <dbReference type="ChEBI" id="CHEBI:74443"/>
    </reaction>
    <physiologicalReaction direction="right-to-left" evidence="5">
        <dbReference type="Rhea" id="RHEA:69857"/>
    </physiologicalReaction>
</comment>
<feature type="compositionally biased region" description="Basic and acidic residues" evidence="9">
    <location>
        <begin position="54"/>
        <end position="65"/>
    </location>
</feature>
<keyword evidence="7 8" id="KW-0863">Zinc-finger</keyword>
<feature type="region of interest" description="Disordered" evidence="9">
    <location>
        <begin position="44"/>
        <end position="76"/>
    </location>
</feature>
<dbReference type="InterPro" id="IPR013785">
    <property type="entry name" value="Aldolase_TIM"/>
</dbReference>
<evidence type="ECO:0000256" key="9">
    <source>
        <dbReference type="SAM" id="MobiDB-lite"/>
    </source>
</evidence>
<evidence type="ECO:0000256" key="4">
    <source>
        <dbReference type="ARBA" id="ARBA00048342"/>
    </source>
</evidence>
<sequence>MGEQPNTELTEEERAEYVSRCIKNSEAPIKLSYLRGGRVSSRFRAESEMYDDEERPKEDQDETFHSKKRSSRGTFKANERSKNLSCISGLDRVDRLCPNVAVFGECNLDRDSCKKNHDLEGFLKSRREEAELMARDGGEEGRLAPESCPIYKSYGICHLGLNCEFGLDHFSESCMSNVNSKGERVTKEMVENFHKSYEKNVIDSQLRTELRQKTLKFPKTQDFLDNFLPTKRRGVRGCEKNGQAWENPLLALRIPCTTERSFADSEFRRGSPFDEELKLSSRDCVGISRYERERRKHSFFKDKLILAPLTTVGNMPFRRLCLRFGADITVSEMVLSNEILSGKGSELALLKRSPEEKHFGIQLAGGNKSTIIKAGEFINEHCEFDFIDINAACPLKSLHDKGAGSILLDRAVELETMVQGLKAVTDNKLVTVKVRMSHGGSPINKSLFEKTYLESFENWPIIYNNMRTHKILGVLCDSGIDALTIHGRTAFQRYTKEADWSYIRYCSFLNSKLYSRRIADRPNNCLDSIPMCPSIIGCGDIICYQDYQRHMENDSVDSVMIGRGALLKPWIFTEIRESRNWDISASERLDIIKQYVNLGLEHWGTDKRGIGLTRRFLLEFLSFFHRYIPIGILEQPIHTQSFNWRAPKYIGRNDLETLLASSNSADWIKISEMFLGKVPEDFVFIPKHKANSSQ</sequence>
<comment type="caution">
    <text evidence="11">The sequence shown here is derived from an EMBL/GenBank/DDBJ whole genome shotgun (WGS) entry which is preliminary data.</text>
</comment>
<evidence type="ECO:0000259" key="10">
    <source>
        <dbReference type="PROSITE" id="PS50103"/>
    </source>
</evidence>
<keyword evidence="2" id="KW-0507">mRNA processing</keyword>
<comment type="cofactor">
    <cofactor evidence="8">
        <name>FMN</name>
        <dbReference type="ChEBI" id="CHEBI:58210"/>
    </cofactor>
</comment>
<gene>
    <name evidence="11" type="ORF">OJ252_443</name>
</gene>
<keyword evidence="7 8" id="KW-0479">Metal-binding</keyword>
<dbReference type="Gene3D" id="3.20.20.70">
    <property type="entry name" value="Aldolase class I"/>
    <property type="match status" value="1"/>
</dbReference>
<keyword evidence="8" id="KW-0819">tRNA processing</keyword>
<keyword evidence="8" id="KW-0560">Oxidoreductase</keyword>
<comment type="similarity">
    <text evidence="8">Belongs to the dus family. Dus3 subfamily.</text>
</comment>
<dbReference type="PANTHER" id="PTHR45846:SF1">
    <property type="entry name" value="TRNA-DIHYDROURIDINE(47) SYNTHASE [NAD(P)(+)]-LIKE"/>
    <property type="match status" value="1"/>
</dbReference>
<evidence type="ECO:0000256" key="8">
    <source>
        <dbReference type="RuleBase" id="RU291113"/>
    </source>
</evidence>
<evidence type="ECO:0000256" key="5">
    <source>
        <dbReference type="ARBA" id="ARBA00049447"/>
    </source>
</evidence>
<comment type="catalytic activity">
    <reaction evidence="6">
        <text>5,6-dihydrouridine(47) in tRNA + NADP(+) = uridine(47) in tRNA + NADPH + H(+)</text>
        <dbReference type="Rhea" id="RHEA:53360"/>
        <dbReference type="Rhea" id="RHEA-COMP:13539"/>
        <dbReference type="Rhea" id="RHEA-COMP:13540"/>
        <dbReference type="ChEBI" id="CHEBI:15378"/>
        <dbReference type="ChEBI" id="CHEBI:57783"/>
        <dbReference type="ChEBI" id="CHEBI:58349"/>
        <dbReference type="ChEBI" id="CHEBI:65315"/>
        <dbReference type="ChEBI" id="CHEBI:74443"/>
        <dbReference type="EC" id="1.3.1.89"/>
    </reaction>
    <physiologicalReaction direction="right-to-left" evidence="6">
        <dbReference type="Rhea" id="RHEA:53362"/>
    </physiologicalReaction>
</comment>
<keyword evidence="12" id="KW-1185">Reference proteome</keyword>